<dbReference type="AlphaFoldDB" id="A0A2P2PE92"/>
<dbReference type="EMBL" id="GGEC01072569">
    <property type="protein sequence ID" value="MBX53053.1"/>
    <property type="molecule type" value="Transcribed_RNA"/>
</dbReference>
<proteinExistence type="predicted"/>
<protein>
    <submittedName>
        <fullName evidence="1">Uncharacterized protein</fullName>
    </submittedName>
</protein>
<sequence length="18" mass="2032">MPSCIKNLELCNFYAKSA</sequence>
<evidence type="ECO:0000313" key="1">
    <source>
        <dbReference type="EMBL" id="MBX53053.1"/>
    </source>
</evidence>
<accession>A0A2P2PE92</accession>
<name>A0A2P2PE92_RHIMU</name>
<organism evidence="1">
    <name type="scientific">Rhizophora mucronata</name>
    <name type="common">Asiatic mangrove</name>
    <dbReference type="NCBI Taxonomy" id="61149"/>
    <lineage>
        <taxon>Eukaryota</taxon>
        <taxon>Viridiplantae</taxon>
        <taxon>Streptophyta</taxon>
        <taxon>Embryophyta</taxon>
        <taxon>Tracheophyta</taxon>
        <taxon>Spermatophyta</taxon>
        <taxon>Magnoliopsida</taxon>
        <taxon>eudicotyledons</taxon>
        <taxon>Gunneridae</taxon>
        <taxon>Pentapetalae</taxon>
        <taxon>rosids</taxon>
        <taxon>fabids</taxon>
        <taxon>Malpighiales</taxon>
        <taxon>Rhizophoraceae</taxon>
        <taxon>Rhizophora</taxon>
    </lineage>
</organism>
<reference evidence="1" key="1">
    <citation type="submission" date="2018-02" db="EMBL/GenBank/DDBJ databases">
        <title>Rhizophora mucronata_Transcriptome.</title>
        <authorList>
            <person name="Meera S.P."/>
            <person name="Sreeshan A."/>
            <person name="Augustine A."/>
        </authorList>
    </citation>
    <scope>NUCLEOTIDE SEQUENCE</scope>
    <source>
        <tissue evidence="1">Leaf</tissue>
    </source>
</reference>